<organism evidence="11 12">
    <name type="scientific">Dokdonia pacifica</name>
    <dbReference type="NCBI Taxonomy" id="1627892"/>
    <lineage>
        <taxon>Bacteria</taxon>
        <taxon>Pseudomonadati</taxon>
        <taxon>Bacteroidota</taxon>
        <taxon>Flavobacteriia</taxon>
        <taxon>Flavobacteriales</taxon>
        <taxon>Flavobacteriaceae</taxon>
        <taxon>Dokdonia</taxon>
    </lineage>
</organism>
<evidence type="ECO:0000256" key="8">
    <source>
        <dbReference type="ARBA" id="ARBA00030803"/>
    </source>
</evidence>
<feature type="transmembrane region" description="Helical" evidence="9">
    <location>
        <begin position="90"/>
        <end position="110"/>
    </location>
</feature>
<evidence type="ECO:0000256" key="9">
    <source>
        <dbReference type="SAM" id="Phobius"/>
    </source>
</evidence>
<keyword evidence="4 9" id="KW-0812">Transmembrane</keyword>
<proteinExistence type="predicted"/>
<dbReference type="PANTHER" id="PTHR37461">
    <property type="entry name" value="ANTI-SIGMA-K FACTOR RSKA"/>
    <property type="match status" value="1"/>
</dbReference>
<dbReference type="Proteomes" id="UP000198379">
    <property type="component" value="Unassembled WGS sequence"/>
</dbReference>
<keyword evidence="6 9" id="KW-0472">Membrane</keyword>
<evidence type="ECO:0000259" key="10">
    <source>
        <dbReference type="Pfam" id="PF10099"/>
    </source>
</evidence>
<accession>A0A239C6H3</accession>
<name>A0A239C6H3_9FLAO</name>
<gene>
    <name evidence="11" type="ORF">SAMN06265376_107141</name>
</gene>
<evidence type="ECO:0000256" key="2">
    <source>
        <dbReference type="ARBA" id="ARBA00004236"/>
    </source>
</evidence>
<dbReference type="GO" id="GO:0006417">
    <property type="term" value="P:regulation of translation"/>
    <property type="evidence" value="ECO:0007669"/>
    <property type="project" value="TreeGrafter"/>
</dbReference>
<keyword evidence="12" id="KW-1185">Reference proteome</keyword>
<evidence type="ECO:0000256" key="1">
    <source>
        <dbReference type="ARBA" id="ARBA00004167"/>
    </source>
</evidence>
<evidence type="ECO:0000256" key="3">
    <source>
        <dbReference type="ARBA" id="ARBA00022475"/>
    </source>
</evidence>
<comment type="subcellular location">
    <subcellularLocation>
        <location evidence="2">Cell membrane</location>
    </subcellularLocation>
    <subcellularLocation>
        <location evidence="1">Membrane</location>
        <topology evidence="1">Single-pass membrane protein</topology>
    </subcellularLocation>
</comment>
<reference evidence="11 12" key="1">
    <citation type="submission" date="2017-06" db="EMBL/GenBank/DDBJ databases">
        <authorList>
            <person name="Kim H.J."/>
            <person name="Triplett B.A."/>
        </authorList>
    </citation>
    <scope>NUCLEOTIDE SEQUENCE [LARGE SCALE GENOMIC DNA]</scope>
    <source>
        <strain evidence="11 12">DSM 25597</strain>
    </source>
</reference>
<dbReference type="InterPro" id="IPR041916">
    <property type="entry name" value="Anti_sigma_zinc_sf"/>
</dbReference>
<evidence type="ECO:0000256" key="7">
    <source>
        <dbReference type="ARBA" id="ARBA00029829"/>
    </source>
</evidence>
<evidence type="ECO:0000313" key="11">
    <source>
        <dbReference type="EMBL" id="SNS15492.1"/>
    </source>
</evidence>
<dbReference type="AlphaFoldDB" id="A0A239C6H3"/>
<evidence type="ECO:0000256" key="6">
    <source>
        <dbReference type="ARBA" id="ARBA00023136"/>
    </source>
</evidence>
<dbReference type="Gene3D" id="1.10.10.1320">
    <property type="entry name" value="Anti-sigma factor, zinc-finger domain"/>
    <property type="match status" value="1"/>
</dbReference>
<evidence type="ECO:0000256" key="4">
    <source>
        <dbReference type="ARBA" id="ARBA00022692"/>
    </source>
</evidence>
<feature type="domain" description="Anti-sigma K factor RskA C-terminal" evidence="10">
    <location>
        <begin position="96"/>
        <end position="253"/>
    </location>
</feature>
<dbReference type="InterPro" id="IPR018764">
    <property type="entry name" value="RskA_C"/>
</dbReference>
<sequence>MIDIKEYIDSGVLELYVYGTLSEAESAEVSRLVALHPELKAEVEQIETALQQLTSAAAPSTPSSFESIRSKIQSKEEKYVIPLSRKRIPIAAYLGWAAAVLLLIVIGYQFSEGQKLEDKITTLEREQLLQQGKTDMAEEELAKANELLDVLRTKDIISVPLGAQEIAPEAYASIYWNKDTEKAYVDVRGLPNPPEGKVYQLWSLTLDPLTPTSMAVLDQYDANGTQLFEVDNPNASQAFGITLEPEGGSASPTLEQLYVLGVVEP</sequence>
<dbReference type="RefSeq" id="WP_308489760.1">
    <property type="nucleotide sequence ID" value="NZ_BMEP01000004.1"/>
</dbReference>
<evidence type="ECO:0000256" key="5">
    <source>
        <dbReference type="ARBA" id="ARBA00022989"/>
    </source>
</evidence>
<dbReference type="GO" id="GO:0016989">
    <property type="term" value="F:sigma factor antagonist activity"/>
    <property type="evidence" value="ECO:0007669"/>
    <property type="project" value="TreeGrafter"/>
</dbReference>
<keyword evidence="5 9" id="KW-1133">Transmembrane helix</keyword>
<dbReference type="InterPro" id="IPR051474">
    <property type="entry name" value="Anti-sigma-K/W_factor"/>
</dbReference>
<dbReference type="GO" id="GO:0005886">
    <property type="term" value="C:plasma membrane"/>
    <property type="evidence" value="ECO:0007669"/>
    <property type="project" value="UniProtKB-SubCell"/>
</dbReference>
<dbReference type="Pfam" id="PF10099">
    <property type="entry name" value="RskA_C"/>
    <property type="match status" value="1"/>
</dbReference>
<protein>
    <recommendedName>
        <fullName evidence="8">Regulator of SigK</fullName>
    </recommendedName>
    <alternativeName>
        <fullName evidence="7">Sigma-K anti-sigma factor RskA</fullName>
    </alternativeName>
</protein>
<keyword evidence="3" id="KW-1003">Cell membrane</keyword>
<dbReference type="PANTHER" id="PTHR37461:SF1">
    <property type="entry name" value="ANTI-SIGMA-K FACTOR RSKA"/>
    <property type="match status" value="1"/>
</dbReference>
<dbReference type="EMBL" id="FZNY01000007">
    <property type="protein sequence ID" value="SNS15492.1"/>
    <property type="molecule type" value="Genomic_DNA"/>
</dbReference>
<evidence type="ECO:0000313" key="12">
    <source>
        <dbReference type="Proteomes" id="UP000198379"/>
    </source>
</evidence>